<dbReference type="Gene3D" id="3.30.420.140">
    <property type="entry name" value="YqgF/RNase H-like domain"/>
    <property type="match status" value="1"/>
</dbReference>
<dbReference type="NCBIfam" id="TIGR00250">
    <property type="entry name" value="RNAse_H_YqgF"/>
    <property type="match status" value="1"/>
</dbReference>
<dbReference type="CDD" id="cd16964">
    <property type="entry name" value="YqgF"/>
    <property type="match status" value="1"/>
</dbReference>
<dbReference type="GO" id="GO:0004518">
    <property type="term" value="F:nuclease activity"/>
    <property type="evidence" value="ECO:0007669"/>
    <property type="project" value="UniProtKB-KW"/>
</dbReference>
<name>A0A926F9V6_9FIRM</name>
<comment type="similarity">
    <text evidence="5">Belongs to the YqgF HJR family.</text>
</comment>
<dbReference type="PANTHER" id="PTHR33317">
    <property type="entry name" value="POLYNUCLEOTIDYL TRANSFERASE, RIBONUCLEASE H-LIKE SUPERFAMILY PROTEIN"/>
    <property type="match status" value="1"/>
</dbReference>
<organism evidence="7 8">
    <name type="scientific">Qingrenia yutianensis</name>
    <dbReference type="NCBI Taxonomy" id="2763676"/>
    <lineage>
        <taxon>Bacteria</taxon>
        <taxon>Bacillati</taxon>
        <taxon>Bacillota</taxon>
        <taxon>Clostridia</taxon>
        <taxon>Eubacteriales</taxon>
        <taxon>Oscillospiraceae</taxon>
        <taxon>Qingrenia</taxon>
    </lineage>
</organism>
<dbReference type="PANTHER" id="PTHR33317:SF4">
    <property type="entry name" value="POLYNUCLEOTIDYL TRANSFERASE, RIBONUCLEASE H-LIKE SUPERFAMILY PROTEIN"/>
    <property type="match status" value="1"/>
</dbReference>
<dbReference type="SUPFAM" id="SSF53098">
    <property type="entry name" value="Ribonuclease H-like"/>
    <property type="match status" value="1"/>
</dbReference>
<dbReference type="HAMAP" id="MF_00651">
    <property type="entry name" value="Nuclease_YqgF"/>
    <property type="match status" value="1"/>
</dbReference>
<keyword evidence="1 5" id="KW-0963">Cytoplasm</keyword>
<dbReference type="GO" id="GO:0016788">
    <property type="term" value="F:hydrolase activity, acting on ester bonds"/>
    <property type="evidence" value="ECO:0007669"/>
    <property type="project" value="UniProtKB-UniRule"/>
</dbReference>
<comment type="caution">
    <text evidence="7">The sequence shown here is derived from an EMBL/GenBank/DDBJ whole genome shotgun (WGS) entry which is preliminary data.</text>
</comment>
<proteinExistence type="inferred from homology"/>
<comment type="function">
    <text evidence="5">Could be a nuclease involved in processing of the 5'-end of pre-16S rRNA.</text>
</comment>
<dbReference type="RefSeq" id="WP_178347167.1">
    <property type="nucleotide sequence ID" value="NZ_JACRTE010000003.1"/>
</dbReference>
<evidence type="ECO:0000259" key="6">
    <source>
        <dbReference type="SMART" id="SM00732"/>
    </source>
</evidence>
<feature type="domain" description="YqgF/RNase H-like" evidence="6">
    <location>
        <begin position="1"/>
        <end position="102"/>
    </location>
</feature>
<dbReference type="InterPro" id="IPR012337">
    <property type="entry name" value="RNaseH-like_sf"/>
</dbReference>
<keyword evidence="3 5" id="KW-0540">Nuclease</keyword>
<dbReference type="AlphaFoldDB" id="A0A926F9V6"/>
<dbReference type="GO" id="GO:0000967">
    <property type="term" value="P:rRNA 5'-end processing"/>
    <property type="evidence" value="ECO:0007669"/>
    <property type="project" value="UniProtKB-UniRule"/>
</dbReference>
<gene>
    <name evidence="7" type="primary">ruvX</name>
    <name evidence="7" type="ORF">H8706_03930</name>
</gene>
<dbReference type="SMART" id="SM00732">
    <property type="entry name" value="YqgFc"/>
    <property type="match status" value="1"/>
</dbReference>
<dbReference type="InterPro" id="IPR037027">
    <property type="entry name" value="YqgF/RNaseH-like_dom_sf"/>
</dbReference>
<keyword evidence="4 5" id="KW-0378">Hydrolase</keyword>
<evidence type="ECO:0000313" key="8">
    <source>
        <dbReference type="Proteomes" id="UP000647416"/>
    </source>
</evidence>
<keyword evidence="8" id="KW-1185">Reference proteome</keyword>
<dbReference type="InterPro" id="IPR005227">
    <property type="entry name" value="YqgF"/>
</dbReference>
<evidence type="ECO:0000256" key="5">
    <source>
        <dbReference type="HAMAP-Rule" id="MF_00651"/>
    </source>
</evidence>
<protein>
    <recommendedName>
        <fullName evidence="5">Putative pre-16S rRNA nuclease</fullName>
        <ecNumber evidence="5">3.1.-.-</ecNumber>
    </recommendedName>
</protein>
<dbReference type="Proteomes" id="UP000647416">
    <property type="component" value="Unassembled WGS sequence"/>
</dbReference>
<comment type="subcellular location">
    <subcellularLocation>
        <location evidence="5">Cytoplasm</location>
    </subcellularLocation>
</comment>
<evidence type="ECO:0000256" key="1">
    <source>
        <dbReference type="ARBA" id="ARBA00022490"/>
    </source>
</evidence>
<sequence length="145" mass="16329">MRILGIDYGDARVGVAVSDPLLFTAQGIKTLPNKVFDKMLLSLDEIYSEYKPEKIVLGFPKNMDGSVGFRGEITLEFKKTLEERYKNSEVVLYDERLTTVMADRFLSATNTRGSGRKKVIDTVSAAVILQNYLDSERNNILKGEK</sequence>
<dbReference type="Pfam" id="PF03652">
    <property type="entry name" value="RuvX"/>
    <property type="match status" value="1"/>
</dbReference>
<evidence type="ECO:0000256" key="3">
    <source>
        <dbReference type="ARBA" id="ARBA00022722"/>
    </source>
</evidence>
<evidence type="ECO:0000256" key="2">
    <source>
        <dbReference type="ARBA" id="ARBA00022517"/>
    </source>
</evidence>
<dbReference type="InterPro" id="IPR006641">
    <property type="entry name" value="YqgF/RNaseH-like_dom"/>
</dbReference>
<evidence type="ECO:0000313" key="7">
    <source>
        <dbReference type="EMBL" id="MBC8596016.1"/>
    </source>
</evidence>
<dbReference type="GO" id="GO:0005829">
    <property type="term" value="C:cytosol"/>
    <property type="evidence" value="ECO:0007669"/>
    <property type="project" value="TreeGrafter"/>
</dbReference>
<reference evidence="7" key="1">
    <citation type="submission" date="2020-08" db="EMBL/GenBank/DDBJ databases">
        <title>Genome public.</title>
        <authorList>
            <person name="Liu C."/>
            <person name="Sun Q."/>
        </authorList>
    </citation>
    <scope>NUCLEOTIDE SEQUENCE</scope>
    <source>
        <strain evidence="7">NSJ-50</strain>
    </source>
</reference>
<dbReference type="EC" id="3.1.-.-" evidence="5"/>
<accession>A0A926F9V6</accession>
<dbReference type="EMBL" id="JACRTE010000003">
    <property type="protein sequence ID" value="MBC8596016.1"/>
    <property type="molecule type" value="Genomic_DNA"/>
</dbReference>
<keyword evidence="2 5" id="KW-0690">Ribosome biogenesis</keyword>
<evidence type="ECO:0000256" key="4">
    <source>
        <dbReference type="ARBA" id="ARBA00022801"/>
    </source>
</evidence>